<dbReference type="InterPro" id="IPR036390">
    <property type="entry name" value="WH_DNA-bd_sf"/>
</dbReference>
<evidence type="ECO:0000256" key="1">
    <source>
        <dbReference type="ARBA" id="ARBA00023015"/>
    </source>
</evidence>
<evidence type="ECO:0000256" key="2">
    <source>
        <dbReference type="ARBA" id="ARBA00023125"/>
    </source>
</evidence>
<dbReference type="InterPro" id="IPR011711">
    <property type="entry name" value="GntR_C"/>
</dbReference>
<accession>A0A5D9C0C8</accession>
<dbReference type="PANTHER" id="PTHR43537:SF5">
    <property type="entry name" value="UXU OPERON TRANSCRIPTIONAL REGULATOR"/>
    <property type="match status" value="1"/>
</dbReference>
<evidence type="ECO:0000313" key="5">
    <source>
        <dbReference type="EMBL" id="TZG24722.1"/>
    </source>
</evidence>
<dbReference type="SUPFAM" id="SSF48008">
    <property type="entry name" value="GntR ligand-binding domain-like"/>
    <property type="match status" value="1"/>
</dbReference>
<evidence type="ECO:0000313" key="6">
    <source>
        <dbReference type="Proteomes" id="UP000322077"/>
    </source>
</evidence>
<evidence type="ECO:0000259" key="4">
    <source>
        <dbReference type="SMART" id="SM00895"/>
    </source>
</evidence>
<dbReference type="PANTHER" id="PTHR43537">
    <property type="entry name" value="TRANSCRIPTIONAL REGULATOR, GNTR FAMILY"/>
    <property type="match status" value="1"/>
</dbReference>
<dbReference type="Proteomes" id="UP000322077">
    <property type="component" value="Unassembled WGS sequence"/>
</dbReference>
<proteinExistence type="predicted"/>
<reference evidence="5 6" key="1">
    <citation type="submission" date="2019-08" db="EMBL/GenBank/DDBJ databases">
        <authorList>
            <person name="Wang G."/>
            <person name="Xu Z."/>
        </authorList>
    </citation>
    <scope>NUCLEOTIDE SEQUENCE [LARGE SCALE GENOMIC DNA]</scope>
    <source>
        <strain evidence="5 6">ZX</strain>
    </source>
</reference>
<keyword evidence="3" id="KW-0804">Transcription</keyword>
<keyword evidence="1" id="KW-0805">Transcription regulation</keyword>
<dbReference type="AlphaFoldDB" id="A0A5D9C0C8"/>
<organism evidence="5 6">
    <name type="scientific">Sphingomonas montanisoli</name>
    <dbReference type="NCBI Taxonomy" id="2606412"/>
    <lineage>
        <taxon>Bacteria</taxon>
        <taxon>Pseudomonadati</taxon>
        <taxon>Pseudomonadota</taxon>
        <taxon>Alphaproteobacteria</taxon>
        <taxon>Sphingomonadales</taxon>
        <taxon>Sphingomonadaceae</taxon>
        <taxon>Sphingomonas</taxon>
    </lineage>
</organism>
<dbReference type="Gene3D" id="1.20.120.530">
    <property type="entry name" value="GntR ligand-binding domain-like"/>
    <property type="match status" value="1"/>
</dbReference>
<gene>
    <name evidence="5" type="ORF">FYJ91_19120</name>
</gene>
<keyword evidence="6" id="KW-1185">Reference proteome</keyword>
<comment type="caution">
    <text evidence="5">The sequence shown here is derived from an EMBL/GenBank/DDBJ whole genome shotgun (WGS) entry which is preliminary data.</text>
</comment>
<dbReference type="EMBL" id="VTOU01000005">
    <property type="protein sequence ID" value="TZG24722.1"/>
    <property type="molecule type" value="Genomic_DNA"/>
</dbReference>
<dbReference type="InterPro" id="IPR000944">
    <property type="entry name" value="Tscrpt_reg_Rrf2"/>
</dbReference>
<dbReference type="Pfam" id="PF07729">
    <property type="entry name" value="FCD"/>
    <property type="match status" value="1"/>
</dbReference>
<sequence>MPRLAPVMNSVFPDRLKATTPFEITLLRFGHNIITWQVPSSGARMSRPKEPKTSAVDQAARALRDMAMKRDEGRLVGSEDELMTRLGVSRPTLRQAAALVAQEHLIEIKRGVNGGYFTSRPSSITVARIAAIYLEAHDAKLRELVRAVEPIRHELAQLAARNRDPEALAALSAFLDKERALDEQGGANDYLTFLKTERELGRLIGRASGNLLLELFLNITYDLAARVSGTDDVYAHRPDRIEQYRLHRNQMVAAILSGDEEMASLATRRCSTIVVEWMQDDMGSGGFQSDPMALPAR</sequence>
<dbReference type="InterPro" id="IPR036388">
    <property type="entry name" value="WH-like_DNA-bd_sf"/>
</dbReference>
<dbReference type="Gene3D" id="1.10.10.10">
    <property type="entry name" value="Winged helix-like DNA-binding domain superfamily/Winged helix DNA-binding domain"/>
    <property type="match status" value="1"/>
</dbReference>
<evidence type="ECO:0000256" key="3">
    <source>
        <dbReference type="ARBA" id="ARBA00023163"/>
    </source>
</evidence>
<dbReference type="GO" id="GO:0003677">
    <property type="term" value="F:DNA binding"/>
    <property type="evidence" value="ECO:0007669"/>
    <property type="project" value="UniProtKB-KW"/>
</dbReference>
<feature type="domain" description="GntR C-terminal" evidence="4">
    <location>
        <begin position="140"/>
        <end position="273"/>
    </location>
</feature>
<dbReference type="InterPro" id="IPR008920">
    <property type="entry name" value="TF_FadR/GntR_C"/>
</dbReference>
<keyword evidence="2" id="KW-0238">DNA-binding</keyword>
<dbReference type="SUPFAM" id="SSF46785">
    <property type="entry name" value="Winged helix' DNA-binding domain"/>
    <property type="match status" value="1"/>
</dbReference>
<protein>
    <submittedName>
        <fullName evidence="5">FadR family transcriptional regulator</fullName>
    </submittedName>
</protein>
<dbReference type="Pfam" id="PF02082">
    <property type="entry name" value="Rrf2"/>
    <property type="match status" value="1"/>
</dbReference>
<dbReference type="SMART" id="SM00895">
    <property type="entry name" value="FCD"/>
    <property type="match status" value="1"/>
</dbReference>
<name>A0A5D9C0C8_9SPHN</name>